<evidence type="ECO:0000256" key="13">
    <source>
        <dbReference type="PROSITE-ProRule" id="PRU00047"/>
    </source>
</evidence>
<keyword evidence="3" id="KW-0547">Nucleotide-binding</keyword>
<dbReference type="GO" id="GO:0000724">
    <property type="term" value="P:double-strand break repair via homologous recombination"/>
    <property type="evidence" value="ECO:0007669"/>
    <property type="project" value="TreeGrafter"/>
</dbReference>
<dbReference type="PANTHER" id="PTHR13710">
    <property type="entry name" value="DNA HELICASE RECQ FAMILY MEMBER"/>
    <property type="match status" value="1"/>
</dbReference>
<feature type="region of interest" description="Disordered" evidence="14">
    <location>
        <begin position="1"/>
        <end position="30"/>
    </location>
</feature>
<evidence type="ECO:0000256" key="8">
    <source>
        <dbReference type="ARBA" id="ARBA00023235"/>
    </source>
</evidence>
<dbReference type="InterPro" id="IPR001878">
    <property type="entry name" value="Znf_CCHC"/>
</dbReference>
<evidence type="ECO:0000256" key="11">
    <source>
        <dbReference type="ARBA" id="ARBA00034808"/>
    </source>
</evidence>
<dbReference type="GO" id="GO:0043138">
    <property type="term" value="F:3'-5' DNA helicase activity"/>
    <property type="evidence" value="ECO:0007669"/>
    <property type="project" value="UniProtKB-EC"/>
</dbReference>
<feature type="compositionally biased region" description="Acidic residues" evidence="14">
    <location>
        <begin position="1"/>
        <end position="15"/>
    </location>
</feature>
<dbReference type="Pfam" id="PF00270">
    <property type="entry name" value="DEAD"/>
    <property type="match status" value="1"/>
</dbReference>
<keyword evidence="7" id="KW-0238">DNA-binding</keyword>
<dbReference type="PROSITE" id="PS51194">
    <property type="entry name" value="HELICASE_CTER"/>
    <property type="match status" value="1"/>
</dbReference>
<keyword evidence="13" id="KW-0479">Metal-binding</keyword>
<keyword evidence="4" id="KW-0378">Hydrolase</keyword>
<organism evidence="18">
    <name type="scientific">Graphocephala atropunctata</name>
    <dbReference type="NCBI Taxonomy" id="36148"/>
    <lineage>
        <taxon>Eukaryota</taxon>
        <taxon>Metazoa</taxon>
        <taxon>Ecdysozoa</taxon>
        <taxon>Arthropoda</taxon>
        <taxon>Hexapoda</taxon>
        <taxon>Insecta</taxon>
        <taxon>Pterygota</taxon>
        <taxon>Neoptera</taxon>
        <taxon>Paraneoptera</taxon>
        <taxon>Hemiptera</taxon>
        <taxon>Auchenorrhyncha</taxon>
        <taxon>Membracoidea</taxon>
        <taxon>Cicadellidae</taxon>
        <taxon>Cicadellinae</taxon>
        <taxon>Cicadellini</taxon>
        <taxon>Graphocephala</taxon>
    </lineage>
</organism>
<dbReference type="FunFam" id="3.40.50.300:FF:000772">
    <property type="entry name" value="ATP-dependent DNA helicase Q4"/>
    <property type="match status" value="1"/>
</dbReference>
<dbReference type="SMART" id="SM00343">
    <property type="entry name" value="ZnF_C2HC"/>
    <property type="match status" value="1"/>
</dbReference>
<dbReference type="GO" id="GO:0005524">
    <property type="term" value="F:ATP binding"/>
    <property type="evidence" value="ECO:0007669"/>
    <property type="project" value="UniProtKB-KW"/>
</dbReference>
<keyword evidence="13" id="KW-0863">Zinc-finger</keyword>
<dbReference type="FunFam" id="3.40.50.300:FF:001084">
    <property type="entry name" value="RecQ like helicase 4"/>
    <property type="match status" value="1"/>
</dbReference>
<dbReference type="GO" id="GO:0009378">
    <property type="term" value="F:four-way junction helicase activity"/>
    <property type="evidence" value="ECO:0007669"/>
    <property type="project" value="TreeGrafter"/>
</dbReference>
<name>A0A1B6MEK6_9HEMI</name>
<comment type="subcellular location">
    <subcellularLocation>
        <location evidence="1">Nucleus</location>
    </subcellularLocation>
</comment>
<dbReference type="InterPro" id="IPR027417">
    <property type="entry name" value="P-loop_NTPase"/>
</dbReference>
<dbReference type="NCBIfam" id="TIGR00614">
    <property type="entry name" value="recQ_fam"/>
    <property type="match status" value="1"/>
</dbReference>
<feature type="non-terminal residue" evidence="18">
    <location>
        <position position="1"/>
    </location>
</feature>
<keyword evidence="13" id="KW-0862">Zinc</keyword>
<feature type="domain" description="Helicase ATP-binding" evidence="16">
    <location>
        <begin position="357"/>
        <end position="531"/>
    </location>
</feature>
<evidence type="ECO:0000256" key="10">
    <source>
        <dbReference type="ARBA" id="ARBA00034617"/>
    </source>
</evidence>
<evidence type="ECO:0000259" key="17">
    <source>
        <dbReference type="PROSITE" id="PS51194"/>
    </source>
</evidence>
<evidence type="ECO:0000256" key="9">
    <source>
        <dbReference type="ARBA" id="ARBA00023242"/>
    </source>
</evidence>
<keyword evidence="8" id="KW-0413">Isomerase</keyword>
<sequence>NSVSDDEDFVCDSDSEGEKSRSFSPFSGNLTKTNSFSKFQSLSSNNKLQITSGGDFKRACSSESSLKTLENESQIYKIGKRPFDQVDSDGIVSQNKKSNVLLSNSQTSDTPRFEFPSENSISSGTCQLPPIARNPTQQDHIGVSPLLANRLVEIQNKTPKTKEMKEEEILKKKLSSGKANENFIKINIKKKTYVRGKKTMTFQKYKKQMWKKMKGNQNSNASGVYKCFKCGDIGHFANNCNKACDQLLPVEDLDEEEDSPFPSLQEAEEMALEASKKLCVRRNVNELPIHVAKENFDGEDLAVPPPIINDDIMRFTSQEPVFKLNNDGSLIDTPLSVLDALVQMGFERFRPGQECAVMRVLSGQSTLVTLSTGSGKSLCYQLPAYLYHTLQQRITIVVSPLVSLMEDQVYGVPPCLRVACLHNNQPPKVREAVYEQLKANSLHALLVSPEALAVGDRVGELLRCLPPVAFACIDEAHCISQWSHNFRPSYLMICQVLREKFGVKTILGLTATASLATIASTSATLGLHDGLEGVIRDRPLPDNLQLSVSRDKRKDTALIELLKGQRFEQCRSIIVYCTRRDECQRLAAYIRTCLQDVTREDGVAKRGKISWNAEAYHAGLTAARRKAVQKSFMSGKTRIVVATVAFGMGINKQDIQGIIHYNMPSSFERYVQEVGRAGRDGQPAHCHLFLNTEGKDLSELRRHIYADFVERHTIRKLLQRVFVACSCGERCPSHEVAFSVEETVSALDLPEENIATLLCYLELHARQWVHVCSRAYTRARVLSYKGPKLIRQAAKECPPLAVAVAMETQKGTSLDKVSKLEFPIFPVAATIKWDSGIVKQQLKSLEWTKVNEQPRRSGLTVEFYELGFRVQAPGNLSGEELEFALDSLRTRVETQESTALLQLEAIYQSLMRASHTSVEDVWTRRMTRGVPSSKMRSGDTSVKRTTWIDTVSQRYR</sequence>
<evidence type="ECO:0000256" key="7">
    <source>
        <dbReference type="ARBA" id="ARBA00023125"/>
    </source>
</evidence>
<evidence type="ECO:0000259" key="16">
    <source>
        <dbReference type="PROSITE" id="PS51192"/>
    </source>
</evidence>
<comment type="catalytic activity">
    <reaction evidence="12">
        <text>ATP + H2O = ADP + phosphate + H(+)</text>
        <dbReference type="Rhea" id="RHEA:13065"/>
        <dbReference type="ChEBI" id="CHEBI:15377"/>
        <dbReference type="ChEBI" id="CHEBI:15378"/>
        <dbReference type="ChEBI" id="CHEBI:30616"/>
        <dbReference type="ChEBI" id="CHEBI:43474"/>
        <dbReference type="ChEBI" id="CHEBI:456216"/>
    </reaction>
</comment>
<gene>
    <name evidence="18" type="ORF">g.3309</name>
</gene>
<reference evidence="18" key="1">
    <citation type="submission" date="2015-11" db="EMBL/GenBank/DDBJ databases">
        <title>De novo transcriptome assembly of four potential Pierce s Disease insect vectors from Arizona vineyards.</title>
        <authorList>
            <person name="Tassone E.E."/>
        </authorList>
    </citation>
    <scope>NUCLEOTIDE SEQUENCE</scope>
</reference>
<keyword evidence="5" id="KW-0347">Helicase</keyword>
<dbReference type="EMBL" id="GEBQ01005662">
    <property type="protein sequence ID" value="JAT34315.1"/>
    <property type="molecule type" value="Transcribed_RNA"/>
</dbReference>
<dbReference type="GO" id="GO:0008270">
    <property type="term" value="F:zinc ion binding"/>
    <property type="evidence" value="ECO:0007669"/>
    <property type="project" value="UniProtKB-KW"/>
</dbReference>
<evidence type="ECO:0000256" key="2">
    <source>
        <dbReference type="ARBA" id="ARBA00005446"/>
    </source>
</evidence>
<dbReference type="GO" id="GO:0005737">
    <property type="term" value="C:cytoplasm"/>
    <property type="evidence" value="ECO:0007669"/>
    <property type="project" value="TreeGrafter"/>
</dbReference>
<evidence type="ECO:0000256" key="1">
    <source>
        <dbReference type="ARBA" id="ARBA00004123"/>
    </source>
</evidence>
<dbReference type="EC" id="5.6.2.4" evidence="11"/>
<dbReference type="InterPro" id="IPR001650">
    <property type="entry name" value="Helicase_C-like"/>
</dbReference>
<feature type="domain" description="CCHC-type" evidence="15">
    <location>
        <begin position="226"/>
        <end position="240"/>
    </location>
</feature>
<dbReference type="InterPro" id="IPR004589">
    <property type="entry name" value="DNA_helicase_ATP-dep_RecQ"/>
</dbReference>
<protein>
    <recommendedName>
        <fullName evidence="11">DNA 3'-5' helicase</fullName>
        <ecNumber evidence="11">5.6.2.4</ecNumber>
    </recommendedName>
</protein>
<dbReference type="GO" id="GO:0005694">
    <property type="term" value="C:chromosome"/>
    <property type="evidence" value="ECO:0007669"/>
    <property type="project" value="TreeGrafter"/>
</dbReference>
<dbReference type="AlphaFoldDB" id="A0A1B6MEK6"/>
<dbReference type="InterPro" id="IPR014001">
    <property type="entry name" value="Helicase_ATP-bd"/>
</dbReference>
<dbReference type="PROSITE" id="PS51192">
    <property type="entry name" value="HELICASE_ATP_BIND_1"/>
    <property type="match status" value="1"/>
</dbReference>
<evidence type="ECO:0000313" key="18">
    <source>
        <dbReference type="EMBL" id="JAT34315.1"/>
    </source>
</evidence>
<evidence type="ECO:0000256" key="5">
    <source>
        <dbReference type="ARBA" id="ARBA00022806"/>
    </source>
</evidence>
<evidence type="ECO:0000256" key="3">
    <source>
        <dbReference type="ARBA" id="ARBA00022741"/>
    </source>
</evidence>
<keyword evidence="6" id="KW-0067">ATP-binding</keyword>
<dbReference type="SUPFAM" id="SSF52540">
    <property type="entry name" value="P-loop containing nucleoside triphosphate hydrolases"/>
    <property type="match status" value="1"/>
</dbReference>
<dbReference type="CDD" id="cd18018">
    <property type="entry name" value="DEXHc_RecQ4-like"/>
    <property type="match status" value="1"/>
</dbReference>
<comment type="catalytic activity">
    <reaction evidence="10">
        <text>Couples ATP hydrolysis with the unwinding of duplex DNA by translocating in the 3'-5' direction.</text>
        <dbReference type="EC" id="5.6.2.4"/>
    </reaction>
</comment>
<evidence type="ECO:0000256" key="14">
    <source>
        <dbReference type="SAM" id="MobiDB-lite"/>
    </source>
</evidence>
<dbReference type="PANTHER" id="PTHR13710:SF108">
    <property type="entry name" value="ATP-DEPENDENT DNA HELICASE Q4"/>
    <property type="match status" value="1"/>
</dbReference>
<evidence type="ECO:0000256" key="6">
    <source>
        <dbReference type="ARBA" id="ARBA00022840"/>
    </source>
</evidence>
<dbReference type="GO" id="GO:0016787">
    <property type="term" value="F:hydrolase activity"/>
    <property type="evidence" value="ECO:0007669"/>
    <property type="project" value="UniProtKB-KW"/>
</dbReference>
<evidence type="ECO:0000259" key="15">
    <source>
        <dbReference type="PROSITE" id="PS50158"/>
    </source>
</evidence>
<keyword evidence="9" id="KW-0539">Nucleus</keyword>
<dbReference type="GO" id="GO:0003677">
    <property type="term" value="F:DNA binding"/>
    <property type="evidence" value="ECO:0007669"/>
    <property type="project" value="UniProtKB-KW"/>
</dbReference>
<dbReference type="PROSITE" id="PS50158">
    <property type="entry name" value="ZF_CCHC"/>
    <property type="match status" value="1"/>
</dbReference>
<proteinExistence type="inferred from homology"/>
<dbReference type="InterPro" id="IPR036875">
    <property type="entry name" value="Znf_CCHC_sf"/>
</dbReference>
<feature type="domain" description="Helicase C-terminal" evidence="17">
    <location>
        <begin position="554"/>
        <end position="729"/>
    </location>
</feature>
<dbReference type="SMART" id="SM00490">
    <property type="entry name" value="HELICc"/>
    <property type="match status" value="1"/>
</dbReference>
<dbReference type="Gene3D" id="3.40.50.300">
    <property type="entry name" value="P-loop containing nucleotide triphosphate hydrolases"/>
    <property type="match status" value="2"/>
</dbReference>
<dbReference type="GO" id="GO:0005634">
    <property type="term" value="C:nucleus"/>
    <property type="evidence" value="ECO:0007669"/>
    <property type="project" value="UniProtKB-SubCell"/>
</dbReference>
<evidence type="ECO:0000256" key="12">
    <source>
        <dbReference type="ARBA" id="ARBA00049360"/>
    </source>
</evidence>
<accession>A0A1B6MEK6</accession>
<evidence type="ECO:0000256" key="4">
    <source>
        <dbReference type="ARBA" id="ARBA00022801"/>
    </source>
</evidence>
<dbReference type="InterPro" id="IPR011545">
    <property type="entry name" value="DEAD/DEAH_box_helicase_dom"/>
</dbReference>
<dbReference type="SMART" id="SM00487">
    <property type="entry name" value="DEXDc"/>
    <property type="match status" value="1"/>
</dbReference>
<comment type="similarity">
    <text evidence="2">Belongs to the helicase family. RecQ subfamily.</text>
</comment>
<dbReference type="Pfam" id="PF00098">
    <property type="entry name" value="zf-CCHC"/>
    <property type="match status" value="1"/>
</dbReference>
<dbReference type="Pfam" id="PF00271">
    <property type="entry name" value="Helicase_C"/>
    <property type="match status" value="1"/>
</dbReference>
<dbReference type="SUPFAM" id="SSF57756">
    <property type="entry name" value="Retrovirus zinc finger-like domains"/>
    <property type="match status" value="1"/>
</dbReference>